<dbReference type="GO" id="GO:0005524">
    <property type="term" value="F:ATP binding"/>
    <property type="evidence" value="ECO:0007669"/>
    <property type="project" value="UniProtKB-KW"/>
</dbReference>
<evidence type="ECO:0000259" key="5">
    <source>
        <dbReference type="PROSITE" id="PS51192"/>
    </source>
</evidence>
<keyword evidence="1" id="KW-0547">Nucleotide-binding</keyword>
<dbReference type="GO" id="GO:0003676">
    <property type="term" value="F:nucleic acid binding"/>
    <property type="evidence" value="ECO:0007669"/>
    <property type="project" value="InterPro"/>
</dbReference>
<dbReference type="EMBL" id="JACOQI010000016">
    <property type="protein sequence ID" value="MBC5771377.1"/>
    <property type="molecule type" value="Genomic_DNA"/>
</dbReference>
<dbReference type="SMART" id="SM00487">
    <property type="entry name" value="DEXDc"/>
    <property type="match status" value="1"/>
</dbReference>
<feature type="domain" description="Helicase ATP-binding" evidence="5">
    <location>
        <begin position="249"/>
        <end position="422"/>
    </location>
</feature>
<protein>
    <submittedName>
        <fullName evidence="7">DEAD/DEAH box helicase</fullName>
    </submittedName>
</protein>
<evidence type="ECO:0000313" key="8">
    <source>
        <dbReference type="Proteomes" id="UP000620327"/>
    </source>
</evidence>
<evidence type="ECO:0000256" key="4">
    <source>
        <dbReference type="ARBA" id="ARBA00022840"/>
    </source>
</evidence>
<dbReference type="SUPFAM" id="SSF52540">
    <property type="entry name" value="P-loop containing nucleoside triphosphate hydrolases"/>
    <property type="match status" value="1"/>
</dbReference>
<dbReference type="PANTHER" id="PTHR47961:SF6">
    <property type="entry name" value="DNA-DIRECTED DNA POLYMERASE"/>
    <property type="match status" value="1"/>
</dbReference>
<dbReference type="AlphaFoldDB" id="A0A923MM29"/>
<keyword evidence="8" id="KW-1185">Reference proteome</keyword>
<evidence type="ECO:0000256" key="3">
    <source>
        <dbReference type="ARBA" id="ARBA00022806"/>
    </source>
</evidence>
<dbReference type="GO" id="GO:0004386">
    <property type="term" value="F:helicase activity"/>
    <property type="evidence" value="ECO:0007669"/>
    <property type="project" value="UniProtKB-KW"/>
</dbReference>
<dbReference type="Pfam" id="PF00271">
    <property type="entry name" value="Helicase_C"/>
    <property type="match status" value="1"/>
</dbReference>
<dbReference type="InterPro" id="IPR011545">
    <property type="entry name" value="DEAD/DEAH_box_helicase_dom"/>
</dbReference>
<dbReference type="PROSITE" id="PS51192">
    <property type="entry name" value="HELICASE_ATP_BIND_1"/>
    <property type="match status" value="1"/>
</dbReference>
<dbReference type="InterPro" id="IPR001650">
    <property type="entry name" value="Helicase_C-like"/>
</dbReference>
<reference evidence="7" key="1">
    <citation type="submission" date="2020-08" db="EMBL/GenBank/DDBJ databases">
        <title>Genome public.</title>
        <authorList>
            <person name="Liu C."/>
            <person name="Sun Q."/>
        </authorList>
    </citation>
    <scope>NUCLEOTIDE SEQUENCE</scope>
    <source>
        <strain evidence="7">BX15</strain>
    </source>
</reference>
<dbReference type="SMART" id="SM00490">
    <property type="entry name" value="HELICc"/>
    <property type="match status" value="1"/>
</dbReference>
<dbReference type="GO" id="GO:0016787">
    <property type="term" value="F:hydrolase activity"/>
    <property type="evidence" value="ECO:0007669"/>
    <property type="project" value="UniProtKB-KW"/>
</dbReference>
<feature type="domain" description="Helicase C-terminal" evidence="6">
    <location>
        <begin position="513"/>
        <end position="678"/>
    </location>
</feature>
<keyword evidence="4" id="KW-0067">ATP-binding</keyword>
<name>A0A923MM29_9FIRM</name>
<proteinExistence type="predicted"/>
<comment type="caution">
    <text evidence="7">The sequence shown here is derived from an EMBL/GenBank/DDBJ whole genome shotgun (WGS) entry which is preliminary data.</text>
</comment>
<dbReference type="Gene3D" id="3.40.50.300">
    <property type="entry name" value="P-loop containing nucleotide triphosphate hydrolases"/>
    <property type="match status" value="2"/>
</dbReference>
<gene>
    <name evidence="7" type="ORF">H8Z83_13830</name>
</gene>
<evidence type="ECO:0000256" key="1">
    <source>
        <dbReference type="ARBA" id="ARBA00022741"/>
    </source>
</evidence>
<dbReference type="PANTHER" id="PTHR47961">
    <property type="entry name" value="DNA POLYMERASE THETA, PUTATIVE (AFU_ORTHOLOGUE AFUA_1G05260)-RELATED"/>
    <property type="match status" value="1"/>
</dbReference>
<evidence type="ECO:0000256" key="2">
    <source>
        <dbReference type="ARBA" id="ARBA00022801"/>
    </source>
</evidence>
<organism evidence="7 8">
    <name type="scientific">Dysosmobacter segnis</name>
    <dbReference type="NCBI Taxonomy" id="2763042"/>
    <lineage>
        <taxon>Bacteria</taxon>
        <taxon>Bacillati</taxon>
        <taxon>Bacillota</taxon>
        <taxon>Clostridia</taxon>
        <taxon>Eubacteriales</taxon>
        <taxon>Oscillospiraceae</taxon>
        <taxon>Dysosmobacter</taxon>
    </lineage>
</organism>
<dbReference type="InterPro" id="IPR014001">
    <property type="entry name" value="Helicase_ATP-bd"/>
</dbReference>
<dbReference type="RefSeq" id="WP_187015572.1">
    <property type="nucleotide sequence ID" value="NZ_JACOQI010000016.1"/>
</dbReference>
<dbReference type="InterPro" id="IPR050474">
    <property type="entry name" value="Hel308_SKI2-like"/>
</dbReference>
<keyword evidence="3 7" id="KW-0347">Helicase</keyword>
<dbReference type="InterPro" id="IPR027417">
    <property type="entry name" value="P-loop_NTPase"/>
</dbReference>
<sequence length="1015" mass="114600">MIFSNTSNYMLKYQKAKAKLVEYDIPQKDYPKFPLNSNELSYPVVYILSRYAESVIENNVADMEEFSPHLVAASQYFDAAVGANDREEYDADFLLSGAAAYFLSDDFGSAKVLCSDFFVRINLEINEPQKITGNLLGYLLLNRDFHISVDTPNGEKVCHLLLVYYNTGEGVEEIRSLLSEYRKAIYENDAPMEIYYVDILCAIVMVALSKSSWILLPRYSELDQSLWSDYLKSPKVPRMLWPAQQLIGEKGVLRGQSAIVQLPTGVGKTKSIELVIRSSFASGRATTAIIVAPLRALCNEIANDMISAFGDEVLVNQFSDVLEEDFSLELFLSFKSKILICTPEKLSYIIHHQADFLDEIGLYIFDEGHMFDDGSRGAIYELLISEIRSHISGKEQIILLSAVLSNAEQIQKWLLGEAGVLASDSKIKATPKTIGFASQTKDIHYYSDDSAQEDFYVPRSIEVIALQKRPREKKQRYFPELTDAKDIAIYYANKLCKNGGAAIFANRTSTVLTAINRIIELRDRGCLLAEIKGNSDGKEMSRLAQLMSDYYGEQHPYTIACHLGVLPHYSNLPNGLRLAVEYAFRNKAVRLVVCTSTLAQGVNIPIKYLFMTSFMVARNSMQIRSFQNLMGRTARSGMYTEGSVIVTDPQLFDNKNNRRNGGNYKWKDCIKMFDSSAAEPCGSSILSLVQDIRIDYETRVIGVKVAQYIIDHYAETDCFGQCVSKLTAALHKAHPQKSANSIVESMMARKSIVEAIENHLCFVFSIGEDADKQAVAADICKGTLAYFMANDNEKALLERIFDVITSKISELEQSQIKNYARTMVGIKLSLQIEKWIAENHLTQQNYTDEQLVKMLISFFQETHTLKKEIDCFADICQMWLEGCSFVEMHERTSLPIADLEDICSKFISYELSFFVGNVMDIIEINDEDLVNPLPNLLLLQRRLKYGVKTETAVSVCEKIFNDRFLANLLADEIGHDSIEANSIVGVIKSHKDDILDILSAYPTYFSERVQWICKD</sequence>
<evidence type="ECO:0000313" key="7">
    <source>
        <dbReference type="EMBL" id="MBC5771377.1"/>
    </source>
</evidence>
<accession>A0A923MM29</accession>
<keyword evidence="2" id="KW-0378">Hydrolase</keyword>
<dbReference type="PROSITE" id="PS51194">
    <property type="entry name" value="HELICASE_CTER"/>
    <property type="match status" value="1"/>
</dbReference>
<evidence type="ECO:0000259" key="6">
    <source>
        <dbReference type="PROSITE" id="PS51194"/>
    </source>
</evidence>
<dbReference type="Proteomes" id="UP000620327">
    <property type="component" value="Unassembled WGS sequence"/>
</dbReference>
<dbReference type="Pfam" id="PF00270">
    <property type="entry name" value="DEAD"/>
    <property type="match status" value="1"/>
</dbReference>